<feature type="domain" description="CUB" evidence="6">
    <location>
        <begin position="183"/>
        <end position="310"/>
    </location>
</feature>
<dbReference type="PROSITE" id="PS01180">
    <property type="entry name" value="CUB"/>
    <property type="match status" value="1"/>
</dbReference>
<dbReference type="EMBL" id="CAIIXF020000001">
    <property type="protein sequence ID" value="CAH1775659.1"/>
    <property type="molecule type" value="Genomic_DNA"/>
</dbReference>
<keyword evidence="2" id="KW-1015">Disulfide bond</keyword>
<sequence>MDIRGFIMHHCIAVVIVAVLHKIKAQDLCNQTFSYGSSLAQPMFAEPYINHAFYCWFKFVAKPNQSVVVTINGASIGKYNHEHRRCERGSIRMIDGSSSADSGNILPDTVICGQFRHGQIKLKKVTYSHTAFVEFRSNKLRKHNSFDISVDFEDIDRIDMTPSPEYTFGDLKYQNGLVENSVCDWEIPVERCYGKCRIMSPGYPGIYPPNTRCKYKITNNEEQQRVELQLGGPYKFSLYKSHEPNDSCREDYVMIYDGATESSPFLGRLCGIGDAAHVISSGSHLLLVFNSGPGSPPWNYVGFDGRVNDRWASSHAGGIKMENTSCDWQFKSSDNNKEGDMHFPDYQLPTESTCLATFISLPKEIIEITVKVSHLRAECEEFVEINDGTRVVDKICEDRLAGRRKLDLTYNTTNAQFAVRYTNHGGQLSNPIPIWIEYKFISGEKNVRYHVAASNNKEKTTGVTSSSTINHASAPIVAVLYISFVYILMNQLIATFV</sequence>
<evidence type="ECO:0000256" key="2">
    <source>
        <dbReference type="ARBA" id="ARBA00023157"/>
    </source>
</evidence>
<feature type="signal peptide" evidence="5">
    <location>
        <begin position="1"/>
        <end position="25"/>
    </location>
</feature>
<evidence type="ECO:0000259" key="6">
    <source>
        <dbReference type="PROSITE" id="PS01180"/>
    </source>
</evidence>
<dbReference type="AlphaFoldDB" id="A0A8S4N5E6"/>
<reference evidence="7" key="1">
    <citation type="submission" date="2022-03" db="EMBL/GenBank/DDBJ databases">
        <authorList>
            <person name="Martin C."/>
        </authorList>
    </citation>
    <scope>NUCLEOTIDE SEQUENCE</scope>
</reference>
<comment type="caution">
    <text evidence="3">Lacks conserved residue(s) required for the propagation of feature annotation.</text>
</comment>
<comment type="caution">
    <text evidence="7">The sequence shown here is derived from an EMBL/GenBank/DDBJ whole genome shotgun (WGS) entry which is preliminary data.</text>
</comment>
<feature type="chain" id="PRO_5035755837" description="CUB domain-containing protein" evidence="5">
    <location>
        <begin position="26"/>
        <end position="497"/>
    </location>
</feature>
<dbReference type="InterPro" id="IPR035914">
    <property type="entry name" value="Sperma_CUB_dom_sf"/>
</dbReference>
<dbReference type="Proteomes" id="UP000749559">
    <property type="component" value="Unassembled WGS sequence"/>
</dbReference>
<keyword evidence="8" id="KW-1185">Reference proteome</keyword>
<dbReference type="SUPFAM" id="SSF49854">
    <property type="entry name" value="Spermadhesin, CUB domain"/>
    <property type="match status" value="1"/>
</dbReference>
<dbReference type="PANTHER" id="PTHR24251">
    <property type="entry name" value="OVOCHYMASE-RELATED"/>
    <property type="match status" value="1"/>
</dbReference>
<proteinExistence type="predicted"/>
<dbReference type="Gene3D" id="2.60.120.290">
    <property type="entry name" value="Spermadhesin, CUB domain"/>
    <property type="match status" value="2"/>
</dbReference>
<dbReference type="Pfam" id="PF00431">
    <property type="entry name" value="CUB"/>
    <property type="match status" value="1"/>
</dbReference>
<evidence type="ECO:0000256" key="1">
    <source>
        <dbReference type="ARBA" id="ARBA00022737"/>
    </source>
</evidence>
<dbReference type="OrthoDB" id="6286200at2759"/>
<name>A0A8S4N5E6_OWEFU</name>
<evidence type="ECO:0000313" key="7">
    <source>
        <dbReference type="EMBL" id="CAH1775659.1"/>
    </source>
</evidence>
<accession>A0A8S4N5E6</accession>
<organism evidence="7 8">
    <name type="scientific">Owenia fusiformis</name>
    <name type="common">Polychaete worm</name>
    <dbReference type="NCBI Taxonomy" id="6347"/>
    <lineage>
        <taxon>Eukaryota</taxon>
        <taxon>Metazoa</taxon>
        <taxon>Spiralia</taxon>
        <taxon>Lophotrochozoa</taxon>
        <taxon>Annelida</taxon>
        <taxon>Polychaeta</taxon>
        <taxon>Sedentaria</taxon>
        <taxon>Canalipalpata</taxon>
        <taxon>Sabellida</taxon>
        <taxon>Oweniida</taxon>
        <taxon>Oweniidae</taxon>
        <taxon>Owenia</taxon>
    </lineage>
</organism>
<keyword evidence="4" id="KW-0812">Transmembrane</keyword>
<evidence type="ECO:0000256" key="4">
    <source>
        <dbReference type="SAM" id="Phobius"/>
    </source>
</evidence>
<keyword evidence="4" id="KW-1133">Transmembrane helix</keyword>
<dbReference type="InterPro" id="IPR000859">
    <property type="entry name" value="CUB_dom"/>
</dbReference>
<evidence type="ECO:0000256" key="3">
    <source>
        <dbReference type="PROSITE-ProRule" id="PRU00059"/>
    </source>
</evidence>
<dbReference type="SMART" id="SM00042">
    <property type="entry name" value="CUB"/>
    <property type="match status" value="1"/>
</dbReference>
<keyword evidence="4" id="KW-0472">Membrane</keyword>
<keyword evidence="5" id="KW-0732">Signal</keyword>
<feature type="transmembrane region" description="Helical" evidence="4">
    <location>
        <begin position="472"/>
        <end position="489"/>
    </location>
</feature>
<dbReference type="CDD" id="cd00041">
    <property type="entry name" value="CUB"/>
    <property type="match status" value="1"/>
</dbReference>
<protein>
    <recommendedName>
        <fullName evidence="6">CUB domain-containing protein</fullName>
    </recommendedName>
</protein>
<gene>
    <name evidence="7" type="ORF">OFUS_LOCUS2936</name>
</gene>
<keyword evidence="1" id="KW-0677">Repeat</keyword>
<evidence type="ECO:0000256" key="5">
    <source>
        <dbReference type="SAM" id="SignalP"/>
    </source>
</evidence>
<evidence type="ECO:0000313" key="8">
    <source>
        <dbReference type="Proteomes" id="UP000749559"/>
    </source>
</evidence>